<feature type="transmembrane region" description="Helical" evidence="1">
    <location>
        <begin position="67"/>
        <end position="86"/>
    </location>
</feature>
<accession>A0ABT5NK11</accession>
<feature type="transmembrane region" description="Helical" evidence="1">
    <location>
        <begin position="44"/>
        <end position="62"/>
    </location>
</feature>
<evidence type="ECO:0000313" key="3">
    <source>
        <dbReference type="Proteomes" id="UP001148189"/>
    </source>
</evidence>
<comment type="caution">
    <text evidence="2">The sequence shown here is derived from an EMBL/GenBank/DDBJ whole genome shotgun (WGS) entry which is preliminary data.</text>
</comment>
<keyword evidence="1" id="KW-0812">Transmembrane</keyword>
<sequence length="89" mass="9514">MALIGALLLACAGMAGLCLGLERHYKQLMQRLPSPVLRRGLRVLGWGMLAASFAVSVLGWGWAMGPVAWFGLISLAGLGVVFLLPYTTR</sequence>
<proteinExistence type="predicted"/>
<protein>
    <submittedName>
        <fullName evidence="2">DUF3325 domain-containing protein</fullName>
    </submittedName>
</protein>
<evidence type="ECO:0000313" key="2">
    <source>
        <dbReference type="EMBL" id="MDD0988167.1"/>
    </source>
</evidence>
<dbReference type="Pfam" id="PF11804">
    <property type="entry name" value="DUF3325"/>
    <property type="match status" value="1"/>
</dbReference>
<gene>
    <name evidence="2" type="ORF">M5G21_24740</name>
</gene>
<name>A0ABT5NK11_9PSED</name>
<dbReference type="EMBL" id="JAMDHD010000043">
    <property type="protein sequence ID" value="MDD0988167.1"/>
    <property type="molecule type" value="Genomic_DNA"/>
</dbReference>
<keyword evidence="1" id="KW-1133">Transmembrane helix</keyword>
<dbReference type="Proteomes" id="UP001148189">
    <property type="component" value="Unassembled WGS sequence"/>
</dbReference>
<keyword evidence="1" id="KW-0472">Membrane</keyword>
<keyword evidence="3" id="KW-1185">Reference proteome</keyword>
<reference evidence="2" key="1">
    <citation type="submission" date="2022-05" db="EMBL/GenBank/DDBJ databases">
        <title>Novel Pseudomonas spp. Isolated from a Rainbow Trout Aquaculture Facility.</title>
        <authorList>
            <person name="Testerman T."/>
            <person name="Graf J."/>
        </authorList>
    </citation>
    <scope>NUCLEOTIDE SEQUENCE</scope>
    <source>
        <strain evidence="2">ID1050</strain>
    </source>
</reference>
<evidence type="ECO:0000256" key="1">
    <source>
        <dbReference type="SAM" id="Phobius"/>
    </source>
</evidence>
<dbReference type="GeneID" id="97824987"/>
<organism evidence="2 3">
    <name type="scientific">Pseudomonas shahriarae</name>
    <dbReference type="NCBI Taxonomy" id="2745512"/>
    <lineage>
        <taxon>Bacteria</taxon>
        <taxon>Pseudomonadati</taxon>
        <taxon>Pseudomonadota</taxon>
        <taxon>Gammaproteobacteria</taxon>
        <taxon>Pseudomonadales</taxon>
        <taxon>Pseudomonadaceae</taxon>
        <taxon>Pseudomonas</taxon>
    </lineage>
</organism>
<dbReference type="RefSeq" id="WP_178112945.1">
    <property type="nucleotide sequence ID" value="NZ_CP077085.1"/>
</dbReference>
<dbReference type="InterPro" id="IPR021762">
    <property type="entry name" value="DUF3325"/>
</dbReference>